<keyword evidence="8" id="KW-0492">Microsome</keyword>
<feature type="region of interest" description="Disordered" evidence="12">
    <location>
        <begin position="240"/>
        <end position="272"/>
    </location>
</feature>
<evidence type="ECO:0000256" key="12">
    <source>
        <dbReference type="SAM" id="MobiDB-lite"/>
    </source>
</evidence>
<keyword evidence="6 13" id="KW-0812">Transmembrane</keyword>
<dbReference type="GO" id="GO:0050660">
    <property type="term" value="F:flavin adenine dinucleotide binding"/>
    <property type="evidence" value="ECO:0007669"/>
    <property type="project" value="InterPro"/>
</dbReference>
<evidence type="ECO:0000256" key="2">
    <source>
        <dbReference type="ARBA" id="ARBA00004154"/>
    </source>
</evidence>
<evidence type="ECO:0000256" key="5">
    <source>
        <dbReference type="ARBA" id="ARBA00022630"/>
    </source>
</evidence>
<dbReference type="InterPro" id="IPR006076">
    <property type="entry name" value="FAD-dep_OxRdtase"/>
</dbReference>
<dbReference type="KEGG" id="kne:92179895"/>
<dbReference type="PANTHER" id="PTHR10835:SF0">
    <property type="entry name" value="SQUALENE MONOOXYGENASE"/>
    <property type="match status" value="1"/>
</dbReference>
<proteinExistence type="inferred from homology"/>
<dbReference type="AlphaFoldDB" id="A0AAW0YXF8"/>
<dbReference type="GO" id="GO:0006696">
    <property type="term" value="P:ergosterol biosynthetic process"/>
    <property type="evidence" value="ECO:0007669"/>
    <property type="project" value="TreeGrafter"/>
</dbReference>
<dbReference type="GeneID" id="92179895"/>
<evidence type="ECO:0000256" key="8">
    <source>
        <dbReference type="ARBA" id="ARBA00022848"/>
    </source>
</evidence>
<keyword evidence="17" id="KW-1185">Reference proteome</keyword>
<evidence type="ECO:0000259" key="15">
    <source>
        <dbReference type="Pfam" id="PF08491"/>
    </source>
</evidence>
<keyword evidence="10" id="KW-0560">Oxidoreductase</keyword>
<feature type="transmembrane region" description="Helical" evidence="13">
    <location>
        <begin position="544"/>
        <end position="562"/>
    </location>
</feature>
<dbReference type="PRINTS" id="PR00420">
    <property type="entry name" value="RNGMNOXGNASE"/>
</dbReference>
<dbReference type="GO" id="GO:0005783">
    <property type="term" value="C:endoplasmic reticulum"/>
    <property type="evidence" value="ECO:0007669"/>
    <property type="project" value="TreeGrafter"/>
</dbReference>
<organism evidence="16 17">
    <name type="scientific">Kwoniella newhampshirensis</name>
    <dbReference type="NCBI Taxonomy" id="1651941"/>
    <lineage>
        <taxon>Eukaryota</taxon>
        <taxon>Fungi</taxon>
        <taxon>Dikarya</taxon>
        <taxon>Basidiomycota</taxon>
        <taxon>Agaricomycotina</taxon>
        <taxon>Tremellomycetes</taxon>
        <taxon>Tremellales</taxon>
        <taxon>Cryptococcaceae</taxon>
        <taxon>Kwoniella</taxon>
    </lineage>
</organism>
<dbReference type="GO" id="GO:0004506">
    <property type="term" value="F:squalene monooxygenase activity"/>
    <property type="evidence" value="ECO:0007669"/>
    <property type="project" value="UniProtKB-EC"/>
</dbReference>
<dbReference type="InterPro" id="IPR013698">
    <property type="entry name" value="Squalene_epoxidase"/>
</dbReference>
<dbReference type="EMBL" id="JBCAWK010000005">
    <property type="protein sequence ID" value="KAK8858410.1"/>
    <property type="molecule type" value="Genomic_DNA"/>
</dbReference>
<dbReference type="PANTHER" id="PTHR10835">
    <property type="entry name" value="SQUALENE MONOOXYGENASE"/>
    <property type="match status" value="1"/>
</dbReference>
<evidence type="ECO:0000256" key="6">
    <source>
        <dbReference type="ARBA" id="ARBA00022692"/>
    </source>
</evidence>
<keyword evidence="11 13" id="KW-0472">Membrane</keyword>
<gene>
    <name evidence="16" type="ORF">IAR55_002637</name>
</gene>
<feature type="domain" description="Squalene epoxidase" evidence="15">
    <location>
        <begin position="282"/>
        <end position="566"/>
    </location>
</feature>
<reference evidence="16 17" key="1">
    <citation type="journal article" date="2024" name="bioRxiv">
        <title>Comparative genomics of Cryptococcus and Kwoniella reveals pathogenesis evolution and contrasting karyotype dynamics via intercentromeric recombination or chromosome fusion.</title>
        <authorList>
            <person name="Coelho M.A."/>
            <person name="David-Palma M."/>
            <person name="Shea T."/>
            <person name="Bowers K."/>
            <person name="McGinley-Smith S."/>
            <person name="Mohammad A.W."/>
            <person name="Gnirke A."/>
            <person name="Yurkov A.M."/>
            <person name="Nowrousian M."/>
            <person name="Sun S."/>
            <person name="Cuomo C.A."/>
            <person name="Heitman J."/>
        </authorList>
    </citation>
    <scope>NUCLEOTIDE SEQUENCE [LARGE SCALE GENOMIC DNA]</scope>
    <source>
        <strain evidence="16 17">CBS 13917</strain>
    </source>
</reference>
<evidence type="ECO:0000256" key="4">
    <source>
        <dbReference type="ARBA" id="ARBA00012312"/>
    </source>
</evidence>
<evidence type="ECO:0000256" key="10">
    <source>
        <dbReference type="ARBA" id="ARBA00023002"/>
    </source>
</evidence>
<name>A0AAW0YXF8_9TREE</name>
<dbReference type="Gene3D" id="3.50.50.60">
    <property type="entry name" value="FAD/NAD(P)-binding domain"/>
    <property type="match status" value="2"/>
</dbReference>
<keyword evidence="8" id="KW-0256">Endoplasmic reticulum</keyword>
<evidence type="ECO:0000256" key="9">
    <source>
        <dbReference type="ARBA" id="ARBA00022989"/>
    </source>
</evidence>
<evidence type="ECO:0000256" key="1">
    <source>
        <dbReference type="ARBA" id="ARBA00001974"/>
    </source>
</evidence>
<feature type="region of interest" description="Disordered" evidence="12">
    <location>
        <begin position="120"/>
        <end position="144"/>
    </location>
</feature>
<comment type="subcellular location">
    <subcellularLocation>
        <location evidence="2">Microsome membrane</location>
        <topology evidence="2">Multi-pass membrane protein</topology>
    </subcellularLocation>
</comment>
<dbReference type="EC" id="1.14.14.17" evidence="4"/>
<feature type="compositionally biased region" description="Low complexity" evidence="12">
    <location>
        <begin position="257"/>
        <end position="272"/>
    </location>
</feature>
<protein>
    <recommendedName>
        <fullName evidence="4">squalene monooxygenase</fullName>
        <ecNumber evidence="4">1.14.14.17</ecNumber>
    </recommendedName>
</protein>
<comment type="cofactor">
    <cofactor evidence="1">
        <name>FAD</name>
        <dbReference type="ChEBI" id="CHEBI:57692"/>
    </cofactor>
</comment>
<keyword evidence="7" id="KW-0274">FAD</keyword>
<evidence type="ECO:0000313" key="16">
    <source>
        <dbReference type="EMBL" id="KAK8858410.1"/>
    </source>
</evidence>
<dbReference type="GO" id="GO:0016020">
    <property type="term" value="C:membrane"/>
    <property type="evidence" value="ECO:0007669"/>
    <property type="project" value="InterPro"/>
</dbReference>
<evidence type="ECO:0000256" key="7">
    <source>
        <dbReference type="ARBA" id="ARBA00022827"/>
    </source>
</evidence>
<evidence type="ECO:0000256" key="11">
    <source>
        <dbReference type="ARBA" id="ARBA00023136"/>
    </source>
</evidence>
<dbReference type="Pfam" id="PF01266">
    <property type="entry name" value="DAO"/>
    <property type="match status" value="1"/>
</dbReference>
<feature type="domain" description="FAD dependent oxidoreductase" evidence="14">
    <location>
        <begin position="32"/>
        <end position="61"/>
    </location>
</feature>
<dbReference type="Proteomes" id="UP001388673">
    <property type="component" value="Unassembled WGS sequence"/>
</dbReference>
<evidence type="ECO:0000256" key="13">
    <source>
        <dbReference type="SAM" id="Phobius"/>
    </source>
</evidence>
<feature type="transmembrane region" description="Helical" evidence="13">
    <location>
        <begin position="583"/>
        <end position="604"/>
    </location>
</feature>
<dbReference type="InterPro" id="IPR036188">
    <property type="entry name" value="FAD/NAD-bd_sf"/>
</dbReference>
<evidence type="ECO:0000256" key="3">
    <source>
        <dbReference type="ARBA" id="ARBA00008802"/>
    </source>
</evidence>
<evidence type="ECO:0000313" key="17">
    <source>
        <dbReference type="Proteomes" id="UP001388673"/>
    </source>
</evidence>
<comment type="similarity">
    <text evidence="3">Belongs to the squalene monooxygenase family.</text>
</comment>
<dbReference type="RefSeq" id="XP_066803251.1">
    <property type="nucleotide sequence ID" value="XM_066945750.1"/>
</dbReference>
<dbReference type="Pfam" id="PF08491">
    <property type="entry name" value="SE"/>
    <property type="match status" value="1"/>
</dbReference>
<accession>A0AAW0YXF8</accession>
<comment type="caution">
    <text evidence="16">The sequence shown here is derived from an EMBL/GenBank/DDBJ whole genome shotgun (WGS) entry which is preliminary data.</text>
</comment>
<keyword evidence="9 13" id="KW-1133">Transmembrane helix</keyword>
<sequence>MSAPLSTPDIEVVGSASGPAEHVSIHSLQPEIIIIGAGVAGCALAYSLSHVGRSVVLLERDLSEPDRIVGELLQPGGVEALEKLGMGGVLDGIDAVPVEGYCIVNGEEKIGIDYPHLEEMAGHTSNSDPNSGSSLTGATETSGGEVHVVEKAIGDGDSKLELEGRRLDNGKKWVLDCDSGKKEGRSFHHGRLISALRRKVIDEAPGVTVLEATVRDLVFCEHTNRVIGVSAAFKPKSAESSLEATRLNTDDPEQQQPSASSSSAPSTSTSTSTKPIVKKLYAPITIIADGCFSKFRQTPGTRTRTPDTKSHFVGLVLTECDLPIKHMGTVCLTPSGPVLLYQIGQEKGEVRMLVDIKGKLPSVGDGSLKQHIIDKYLPFVPSNIQSSLINALNNQRLRTMPNSFLPPSIQGLSTTLSGAVLVGDAYNMRHPLTGGGMTVAFNDAVLLSQYLRPSKTGEDGLRAGREGLEDWEKVSEKLREWFWERKKLSGVVNVLSMALYSLFGGSDEPDFEVLKEGCFKYLSKGGENTAGPIGLLSALTPRPFILFYHFFSVALFSIWILLSQGPPHRRSKNAAITLISLPLNLLLSVRVFYTACVVLLPFIATEFKI</sequence>
<dbReference type="InterPro" id="IPR040125">
    <property type="entry name" value="Squalene_monox"/>
</dbReference>
<keyword evidence="5" id="KW-0285">Flavoprotein</keyword>
<dbReference type="SUPFAM" id="SSF51905">
    <property type="entry name" value="FAD/NAD(P)-binding domain"/>
    <property type="match status" value="1"/>
</dbReference>
<evidence type="ECO:0000259" key="14">
    <source>
        <dbReference type="Pfam" id="PF01266"/>
    </source>
</evidence>
<feature type="compositionally biased region" description="Polar residues" evidence="12">
    <location>
        <begin position="123"/>
        <end position="142"/>
    </location>
</feature>